<feature type="region of interest" description="Disordered" evidence="1">
    <location>
        <begin position="225"/>
        <end position="291"/>
    </location>
</feature>
<dbReference type="PANTHER" id="PTHR24413">
    <property type="entry name" value="SPECKLE-TYPE POZ PROTEIN"/>
    <property type="match status" value="1"/>
</dbReference>
<dbReference type="InterPro" id="IPR011333">
    <property type="entry name" value="SKP1/BTB/POZ_sf"/>
</dbReference>
<sequence>MEQGTQSSRSKHTCNMTLHKAQSSRPELYDVTIRSEDGQETQCHKCVLVSRLEYFYSMLATGWLESSSSTTLTLPIPGQVLDIVLQFLYTDEAPQLTDCTKEDLLCNVLIVSDQLLVTRLKEMCEVSLANILSFRNVGELLEFSSVYQAQQLRSSCQQFISLNLAAMLEGRYLDVLSEETLNELSSYYRARVPSMVYRHVTPAWTGSQAILDELVAEFDSTKFTIAPSEDIPNSSGRRNNKQQQQQQRKRGKGQRRNSGDSDKIGATPTEKAVPSSGLGRNLSVSSDISGLSDEDGLAAVLEEIEKQQGNEEKKSAQGAAQAKKEKFKWKPLGQLDEARPGKPIQPEDVPHRVSNFKTLAWSTSQTSQDLSQEACATANVSLQPGSAVLLKSAPEPSTASLRDIMQQESQAEDKRKSNFSSSQRISWKDVKKQQTKEAKERQQKTVSEKVPQTTDFSPKAASNPWTPMGNMVKSFRELMVQDQVSLTSARPMEISQAPSPHSPSPTSPLAQSPLGVASAARARVTSWGSPPTSPSSGTDNPWQRRGAEANIASGSAQPNSAARVALNFSAILRDEEEKSETLARTTQKPLALIQLEEQAMSELIAHYQAQRTPGADTWDRTISVERVNKAMATPLWKRDRTTSSSGHL</sequence>
<dbReference type="Proteomes" id="UP000735302">
    <property type="component" value="Unassembled WGS sequence"/>
</dbReference>
<feature type="region of interest" description="Disordered" evidence="1">
    <location>
        <begin position="306"/>
        <end position="327"/>
    </location>
</feature>
<dbReference type="Pfam" id="PF00651">
    <property type="entry name" value="BTB"/>
    <property type="match status" value="1"/>
</dbReference>
<dbReference type="SMART" id="SM00225">
    <property type="entry name" value="BTB"/>
    <property type="match status" value="1"/>
</dbReference>
<keyword evidence="3" id="KW-0418">Kinase</keyword>
<keyword evidence="4" id="KW-1185">Reference proteome</keyword>
<dbReference type="AlphaFoldDB" id="A0AAV4BUX5"/>
<dbReference type="GO" id="GO:0016301">
    <property type="term" value="F:kinase activity"/>
    <property type="evidence" value="ECO:0007669"/>
    <property type="project" value="UniProtKB-KW"/>
</dbReference>
<protein>
    <submittedName>
        <fullName evidence="3">Inhibitor of bruton tyrosine kinase</fullName>
    </submittedName>
</protein>
<feature type="compositionally biased region" description="Low complexity" evidence="1">
    <location>
        <begin position="233"/>
        <end position="246"/>
    </location>
</feature>
<keyword evidence="3" id="KW-0808">Transferase</keyword>
<evidence type="ECO:0000256" key="1">
    <source>
        <dbReference type="SAM" id="MobiDB-lite"/>
    </source>
</evidence>
<feature type="region of interest" description="Disordered" evidence="1">
    <location>
        <begin position="406"/>
        <end position="466"/>
    </location>
</feature>
<feature type="compositionally biased region" description="Basic and acidic residues" evidence="1">
    <location>
        <begin position="306"/>
        <end position="315"/>
    </location>
</feature>
<dbReference type="Gene3D" id="3.30.710.10">
    <property type="entry name" value="Potassium Channel Kv1.1, Chain A"/>
    <property type="match status" value="1"/>
</dbReference>
<organism evidence="3 4">
    <name type="scientific">Plakobranchus ocellatus</name>
    <dbReference type="NCBI Taxonomy" id="259542"/>
    <lineage>
        <taxon>Eukaryota</taxon>
        <taxon>Metazoa</taxon>
        <taxon>Spiralia</taxon>
        <taxon>Lophotrochozoa</taxon>
        <taxon>Mollusca</taxon>
        <taxon>Gastropoda</taxon>
        <taxon>Heterobranchia</taxon>
        <taxon>Euthyneura</taxon>
        <taxon>Panpulmonata</taxon>
        <taxon>Sacoglossa</taxon>
        <taxon>Placobranchoidea</taxon>
        <taxon>Plakobranchidae</taxon>
        <taxon>Plakobranchus</taxon>
    </lineage>
</organism>
<feature type="domain" description="BTB" evidence="2">
    <location>
        <begin position="29"/>
        <end position="92"/>
    </location>
</feature>
<feature type="compositionally biased region" description="Basic and acidic residues" evidence="1">
    <location>
        <begin position="426"/>
        <end position="447"/>
    </location>
</feature>
<dbReference type="CDD" id="cd18500">
    <property type="entry name" value="BACK_IBtk"/>
    <property type="match status" value="1"/>
</dbReference>
<accession>A0AAV4BUX5</accession>
<gene>
    <name evidence="3" type="ORF">PoB_005081100</name>
</gene>
<comment type="caution">
    <text evidence="3">The sequence shown here is derived from an EMBL/GenBank/DDBJ whole genome shotgun (WGS) entry which is preliminary data.</text>
</comment>
<dbReference type="SUPFAM" id="SSF54695">
    <property type="entry name" value="POZ domain"/>
    <property type="match status" value="1"/>
</dbReference>
<feature type="region of interest" description="Disordered" evidence="1">
    <location>
        <begin position="490"/>
        <end position="544"/>
    </location>
</feature>
<proteinExistence type="predicted"/>
<name>A0AAV4BUX5_9GAST</name>
<evidence type="ECO:0000259" key="2">
    <source>
        <dbReference type="PROSITE" id="PS50097"/>
    </source>
</evidence>
<dbReference type="InterPro" id="IPR000210">
    <property type="entry name" value="BTB/POZ_dom"/>
</dbReference>
<dbReference type="CDD" id="cd18302">
    <property type="entry name" value="BTB2_POZ_IBtk"/>
    <property type="match status" value="1"/>
</dbReference>
<feature type="compositionally biased region" description="Low complexity" evidence="1">
    <location>
        <begin position="525"/>
        <end position="538"/>
    </location>
</feature>
<dbReference type="EMBL" id="BLXT01005611">
    <property type="protein sequence ID" value="GFO24306.1"/>
    <property type="molecule type" value="Genomic_DNA"/>
</dbReference>
<evidence type="ECO:0000313" key="3">
    <source>
        <dbReference type="EMBL" id="GFO24306.1"/>
    </source>
</evidence>
<evidence type="ECO:0000313" key="4">
    <source>
        <dbReference type="Proteomes" id="UP000735302"/>
    </source>
</evidence>
<reference evidence="3 4" key="1">
    <citation type="journal article" date="2021" name="Elife">
        <title>Chloroplast acquisition without the gene transfer in kleptoplastic sea slugs, Plakobranchus ocellatus.</title>
        <authorList>
            <person name="Maeda T."/>
            <person name="Takahashi S."/>
            <person name="Yoshida T."/>
            <person name="Shimamura S."/>
            <person name="Takaki Y."/>
            <person name="Nagai Y."/>
            <person name="Toyoda A."/>
            <person name="Suzuki Y."/>
            <person name="Arimoto A."/>
            <person name="Ishii H."/>
            <person name="Satoh N."/>
            <person name="Nishiyama T."/>
            <person name="Hasebe M."/>
            <person name="Maruyama T."/>
            <person name="Minagawa J."/>
            <person name="Obokata J."/>
            <person name="Shigenobu S."/>
        </authorList>
    </citation>
    <scope>NUCLEOTIDE SEQUENCE [LARGE SCALE GENOMIC DNA]</scope>
</reference>
<dbReference type="PROSITE" id="PS50097">
    <property type="entry name" value="BTB"/>
    <property type="match status" value="1"/>
</dbReference>